<accession>A0A0S2IS21</accession>
<keyword evidence="1" id="KW-0812">Transmembrane</keyword>
<organism evidence="2">
    <name type="scientific">Leptospira borgpetersenii serovar Ballum</name>
    <dbReference type="NCBI Taxonomy" id="280505"/>
    <lineage>
        <taxon>Bacteria</taxon>
        <taxon>Pseudomonadati</taxon>
        <taxon>Spirochaetota</taxon>
        <taxon>Spirochaetia</taxon>
        <taxon>Leptospirales</taxon>
        <taxon>Leptospiraceae</taxon>
        <taxon>Leptospira</taxon>
    </lineage>
</organism>
<keyword evidence="1" id="KW-1133">Transmembrane helix</keyword>
<keyword evidence="1" id="KW-0472">Membrane</keyword>
<evidence type="ECO:0000313" key="2">
    <source>
        <dbReference type="EMBL" id="ALO26454.1"/>
    </source>
</evidence>
<proteinExistence type="predicted"/>
<sequence length="48" mass="5708">MSTSHLILQFGYILLFVPGFLIPLNYIIKEFFLAFHSMSIKYFKSIYD</sequence>
<dbReference type="AlphaFoldDB" id="A0A0S2IS21"/>
<gene>
    <name evidence="2" type="ORF">LBBP_02197</name>
</gene>
<dbReference type="EMBL" id="CP012029">
    <property type="protein sequence ID" value="ALO26454.1"/>
    <property type="molecule type" value="Genomic_DNA"/>
</dbReference>
<evidence type="ECO:0000313" key="3">
    <source>
        <dbReference type="Proteomes" id="UP000058857"/>
    </source>
</evidence>
<evidence type="ECO:0000256" key="1">
    <source>
        <dbReference type="SAM" id="Phobius"/>
    </source>
</evidence>
<reference evidence="2 3" key="1">
    <citation type="journal article" date="2015" name="PLoS Negl. Trop. Dis.">
        <title>Distribution of Plasmids in Distinct Leptospira Pathogenic Species.</title>
        <authorList>
            <person name="Wang Y."/>
            <person name="Zhuang X."/>
            <person name="Zhong Y."/>
            <person name="Zhang C."/>
            <person name="Zhang Y."/>
            <person name="Zeng L."/>
            <person name="Zhu Y."/>
            <person name="He P."/>
            <person name="Dong K."/>
            <person name="Pal U."/>
            <person name="Guo X."/>
            <person name="Qin J."/>
        </authorList>
    </citation>
    <scope>NUCLEOTIDE SEQUENCE [LARGE SCALE GENOMIC DNA]</scope>
    <source>
        <strain evidence="2 3">56604</strain>
    </source>
</reference>
<dbReference type="Proteomes" id="UP000058857">
    <property type="component" value="Chromosome 1"/>
</dbReference>
<protein>
    <submittedName>
        <fullName evidence="2">Uncharacterized protein</fullName>
    </submittedName>
</protein>
<name>A0A0S2IS21_LEPBO</name>
<feature type="transmembrane region" description="Helical" evidence="1">
    <location>
        <begin position="6"/>
        <end position="28"/>
    </location>
</feature>